<dbReference type="Pfam" id="PF00293">
    <property type="entry name" value="NUDIX"/>
    <property type="match status" value="1"/>
</dbReference>
<dbReference type="FunFam" id="3.90.79.10:FF:000006">
    <property type="entry name" value="ADP compounds hydrolase NudE"/>
    <property type="match status" value="1"/>
</dbReference>
<dbReference type="GO" id="GO:0019144">
    <property type="term" value="F:ADP-sugar diphosphatase activity"/>
    <property type="evidence" value="ECO:0007669"/>
    <property type="project" value="TreeGrafter"/>
</dbReference>
<evidence type="ECO:0000259" key="2">
    <source>
        <dbReference type="PROSITE" id="PS51462"/>
    </source>
</evidence>
<protein>
    <submittedName>
        <fullName evidence="3">ADP-ribose diphosphatase</fullName>
    </submittedName>
</protein>
<dbReference type="InterPro" id="IPR015797">
    <property type="entry name" value="NUDIX_hydrolase-like_dom_sf"/>
</dbReference>
<organism evidence="3 4">
    <name type="scientific">Volucribacter psittacicida</name>
    <dbReference type="NCBI Taxonomy" id="203482"/>
    <lineage>
        <taxon>Bacteria</taxon>
        <taxon>Pseudomonadati</taxon>
        <taxon>Pseudomonadota</taxon>
        <taxon>Gammaproteobacteria</taxon>
        <taxon>Pasteurellales</taxon>
        <taxon>Pasteurellaceae</taxon>
        <taxon>Volucribacter</taxon>
    </lineage>
</organism>
<keyword evidence="1" id="KW-0378">Hydrolase</keyword>
<dbReference type="EMBL" id="SMFT01000002">
    <property type="protein sequence ID" value="TCJ98791.1"/>
    <property type="molecule type" value="Genomic_DNA"/>
</dbReference>
<dbReference type="OrthoDB" id="9806150at2"/>
<dbReference type="AlphaFoldDB" id="A0A4R1G514"/>
<dbReference type="PANTHER" id="PTHR11839">
    <property type="entry name" value="UDP/ADP-SUGAR PYROPHOSPHATASE"/>
    <property type="match status" value="1"/>
</dbReference>
<proteinExistence type="predicted"/>
<dbReference type="CDD" id="cd24156">
    <property type="entry name" value="NUDIX_ADPRase_NudE"/>
    <property type="match status" value="1"/>
</dbReference>
<dbReference type="Proteomes" id="UP000294702">
    <property type="component" value="Unassembled WGS sequence"/>
</dbReference>
<feature type="domain" description="Nudix hydrolase" evidence="2">
    <location>
        <begin position="44"/>
        <end position="171"/>
    </location>
</feature>
<dbReference type="GO" id="GO:0005829">
    <property type="term" value="C:cytosol"/>
    <property type="evidence" value="ECO:0007669"/>
    <property type="project" value="TreeGrafter"/>
</dbReference>
<dbReference type="PANTHER" id="PTHR11839:SF12">
    <property type="entry name" value="ADP COMPOUNDS HYDROLASE NUDE"/>
    <property type="match status" value="1"/>
</dbReference>
<dbReference type="SUPFAM" id="SSF55811">
    <property type="entry name" value="Nudix"/>
    <property type="match status" value="1"/>
</dbReference>
<accession>A0A4R1G514</accession>
<evidence type="ECO:0000313" key="4">
    <source>
        <dbReference type="Proteomes" id="UP000294702"/>
    </source>
</evidence>
<dbReference type="NCBIfam" id="NF008736">
    <property type="entry name" value="PRK11762.1"/>
    <property type="match status" value="1"/>
</dbReference>
<dbReference type="PROSITE" id="PS51462">
    <property type="entry name" value="NUDIX"/>
    <property type="match status" value="1"/>
</dbReference>
<dbReference type="InterPro" id="IPR020476">
    <property type="entry name" value="Nudix_hydrolase"/>
</dbReference>
<keyword evidence="4" id="KW-1185">Reference proteome</keyword>
<dbReference type="PRINTS" id="PR00502">
    <property type="entry name" value="NUDIXFAMILY"/>
</dbReference>
<dbReference type="GO" id="GO:0019693">
    <property type="term" value="P:ribose phosphate metabolic process"/>
    <property type="evidence" value="ECO:0007669"/>
    <property type="project" value="TreeGrafter"/>
</dbReference>
<dbReference type="Gene3D" id="3.90.79.10">
    <property type="entry name" value="Nucleoside Triphosphate Pyrophosphohydrolase"/>
    <property type="match status" value="1"/>
</dbReference>
<dbReference type="GO" id="GO:0006753">
    <property type="term" value="P:nucleoside phosphate metabolic process"/>
    <property type="evidence" value="ECO:0007669"/>
    <property type="project" value="TreeGrafter"/>
</dbReference>
<dbReference type="InterPro" id="IPR000086">
    <property type="entry name" value="NUDIX_hydrolase_dom"/>
</dbReference>
<dbReference type="RefSeq" id="WP_132690492.1">
    <property type="nucleotide sequence ID" value="NZ_SMFT01000002.1"/>
</dbReference>
<name>A0A4R1G514_9PAST</name>
<comment type="caution">
    <text evidence="3">The sequence shown here is derived from an EMBL/GenBank/DDBJ whole genome shotgun (WGS) entry which is preliminary data.</text>
</comment>
<evidence type="ECO:0000256" key="1">
    <source>
        <dbReference type="ARBA" id="ARBA00022801"/>
    </source>
</evidence>
<evidence type="ECO:0000313" key="3">
    <source>
        <dbReference type="EMBL" id="TCJ98791.1"/>
    </source>
</evidence>
<sequence>MPALQKPQILSVSVVAQSRLFEIQAVELKFSNGELRTYERFKPSRRAAVMVLPIEKGNLLMVKEYAVGTERYELGFPKGLMEVGETPEQSANREMQEEIGLAARHFIPLRTVNTSPSFMNNPMHIFIAQDLYPSQLEGDEPEPLQRISIPLSQLDQLLQDPDFCEARNLVALYALRDYLAKTASEN</sequence>
<gene>
    <name evidence="3" type="ORF">EV694_1217</name>
</gene>
<reference evidence="3 4" key="1">
    <citation type="submission" date="2019-03" db="EMBL/GenBank/DDBJ databases">
        <title>Genomic Encyclopedia of Type Strains, Phase IV (KMG-IV): sequencing the most valuable type-strain genomes for metagenomic binning, comparative biology and taxonomic classification.</title>
        <authorList>
            <person name="Goeker M."/>
        </authorList>
    </citation>
    <scope>NUCLEOTIDE SEQUENCE [LARGE SCALE GENOMIC DNA]</scope>
    <source>
        <strain evidence="3 4">DSM 15534</strain>
    </source>
</reference>